<proteinExistence type="predicted"/>
<dbReference type="EMBL" id="CACVKT020007498">
    <property type="protein sequence ID" value="CAC5408027.1"/>
    <property type="molecule type" value="Genomic_DNA"/>
</dbReference>
<keyword evidence="3" id="KW-1185">Reference proteome</keyword>
<evidence type="ECO:0000256" key="1">
    <source>
        <dbReference type="SAM" id="MobiDB-lite"/>
    </source>
</evidence>
<dbReference type="AlphaFoldDB" id="A0A6J8DK09"/>
<dbReference type="Proteomes" id="UP000507470">
    <property type="component" value="Unassembled WGS sequence"/>
</dbReference>
<accession>A0A6J8DK09</accession>
<feature type="region of interest" description="Disordered" evidence="1">
    <location>
        <begin position="170"/>
        <end position="191"/>
    </location>
</feature>
<reference evidence="2 3" key="1">
    <citation type="submission" date="2020-06" db="EMBL/GenBank/DDBJ databases">
        <authorList>
            <person name="Li R."/>
            <person name="Bekaert M."/>
        </authorList>
    </citation>
    <scope>NUCLEOTIDE SEQUENCE [LARGE SCALE GENOMIC DNA]</scope>
    <source>
        <strain evidence="3">wild</strain>
    </source>
</reference>
<gene>
    <name evidence="2" type="ORF">MCOR_41449</name>
</gene>
<dbReference type="OrthoDB" id="6204102at2759"/>
<organism evidence="2 3">
    <name type="scientific">Mytilus coruscus</name>
    <name type="common">Sea mussel</name>
    <dbReference type="NCBI Taxonomy" id="42192"/>
    <lineage>
        <taxon>Eukaryota</taxon>
        <taxon>Metazoa</taxon>
        <taxon>Spiralia</taxon>
        <taxon>Lophotrochozoa</taxon>
        <taxon>Mollusca</taxon>
        <taxon>Bivalvia</taxon>
        <taxon>Autobranchia</taxon>
        <taxon>Pteriomorphia</taxon>
        <taxon>Mytilida</taxon>
        <taxon>Mytiloidea</taxon>
        <taxon>Mytilidae</taxon>
        <taxon>Mytilinae</taxon>
        <taxon>Mytilus</taxon>
    </lineage>
</organism>
<evidence type="ECO:0000313" key="2">
    <source>
        <dbReference type="EMBL" id="CAC5408027.1"/>
    </source>
</evidence>
<evidence type="ECO:0000313" key="3">
    <source>
        <dbReference type="Proteomes" id="UP000507470"/>
    </source>
</evidence>
<protein>
    <submittedName>
        <fullName evidence="2">Uncharacterized protein</fullName>
    </submittedName>
</protein>
<name>A0A6J8DK09_MYTCO</name>
<sequence length="218" mass="25443">MPSDHVLHFPPSVQHEILYRQQEQPIASHLHQASQVYHRSSPSEIPYQQYRGIYKPDTPTVELVQPFSPLFQHEDYHRQPDFNSPVHQTSDVESRPPVSSKFVEHRQPSYHQSQQQDFNKYQLGYNSQHQVGIDYSQQQRSIAKPERLLYDHVHHFSPSAQYTETYLQQGYNNPQQSGQSNKSQQFRLNTQGKCSTDIQSTYQYQLSTSNTQGGVNRV</sequence>